<keyword evidence="3" id="KW-1185">Reference proteome</keyword>
<feature type="transmembrane region" description="Helical" evidence="1">
    <location>
        <begin position="181"/>
        <end position="206"/>
    </location>
</feature>
<proteinExistence type="predicted"/>
<feature type="transmembrane region" description="Helical" evidence="1">
    <location>
        <begin position="301"/>
        <end position="328"/>
    </location>
</feature>
<feature type="transmembrane region" description="Helical" evidence="1">
    <location>
        <begin position="127"/>
        <end position="145"/>
    </location>
</feature>
<evidence type="ECO:0000256" key="1">
    <source>
        <dbReference type="SAM" id="Phobius"/>
    </source>
</evidence>
<gene>
    <name evidence="2" type="ORF">SAMN05421770_1011126</name>
</gene>
<feature type="transmembrane region" description="Helical" evidence="1">
    <location>
        <begin position="20"/>
        <end position="37"/>
    </location>
</feature>
<feature type="transmembrane region" description="Helical" evidence="1">
    <location>
        <begin position="276"/>
        <end position="294"/>
    </location>
</feature>
<dbReference type="OrthoDB" id="9786218at2"/>
<sequence>MPTQVKPRTSTATHPLGLRFEHVLAALFASAIYIFCIHRQLLADPDIWWHLKDAEYLFQHRSFIHRELFTYSVEGSKWMNPEWLSEAVYYLAWRLAGYRGLETTAILMIEALAGGVCLLAWQRTRNVRAALLAGCCFMLFATVSIGPRTQMFGWLCFLTELAVLHAFRQGRDRLWFLPPLFLLWINLHGSWPIGIVFFAVFALCGMRGFERGAIVARAWTPQQLRHMAIIGLLCLFALFVNPYGWRLVVYPLTITTQHALTLGAVQEWQSLDFHSFRGRAVFAMLAGLLFAGALRRRVWELYDVVTLIVASLAAFSYSRFLLLGGAVICPLLAREFVFDMRSVAKKEQPLLNAAIVALAGLFVATHLPSQRELKSQSDAGYPVDAVAWLRQHPQSGEMLNAFDWGGYLIWNQPSVPVYIDTRADVFEDSGILLQYVDTIALRTPIDGIGRGGVGYVLMPVGEPLVRVLRRSTDWTVVYEDRTAAVLIRKSR</sequence>
<name>A0A239ERW7_9BACT</name>
<keyword evidence="1" id="KW-1133">Transmembrane helix</keyword>
<dbReference type="RefSeq" id="WP_142988230.1">
    <property type="nucleotide sequence ID" value="NZ_FZOU01000001.1"/>
</dbReference>
<feature type="transmembrane region" description="Helical" evidence="1">
    <location>
        <begin position="227"/>
        <end position="245"/>
    </location>
</feature>
<evidence type="ECO:0000313" key="2">
    <source>
        <dbReference type="EMBL" id="SNS47367.1"/>
    </source>
</evidence>
<evidence type="ECO:0000313" key="3">
    <source>
        <dbReference type="Proteomes" id="UP000198356"/>
    </source>
</evidence>
<dbReference type="Proteomes" id="UP000198356">
    <property type="component" value="Unassembled WGS sequence"/>
</dbReference>
<keyword evidence="1" id="KW-0812">Transmembrane</keyword>
<protein>
    <recommendedName>
        <fullName evidence="4">Dolichyl-phosphate-mannose-protein mannosyltransferase</fullName>
    </recommendedName>
</protein>
<dbReference type="AlphaFoldDB" id="A0A239ERW7"/>
<accession>A0A239ERW7</accession>
<feature type="transmembrane region" description="Helical" evidence="1">
    <location>
        <begin position="104"/>
        <end position="121"/>
    </location>
</feature>
<evidence type="ECO:0008006" key="4">
    <source>
        <dbReference type="Google" id="ProtNLM"/>
    </source>
</evidence>
<reference evidence="2 3" key="1">
    <citation type="submission" date="2017-06" db="EMBL/GenBank/DDBJ databases">
        <authorList>
            <person name="Kim H.J."/>
            <person name="Triplett B.A."/>
        </authorList>
    </citation>
    <scope>NUCLEOTIDE SEQUENCE [LARGE SCALE GENOMIC DNA]</scope>
    <source>
        <strain evidence="2 3">DSM 18704</strain>
    </source>
</reference>
<keyword evidence="1" id="KW-0472">Membrane</keyword>
<organism evidence="2 3">
    <name type="scientific">Granulicella rosea</name>
    <dbReference type="NCBI Taxonomy" id="474952"/>
    <lineage>
        <taxon>Bacteria</taxon>
        <taxon>Pseudomonadati</taxon>
        <taxon>Acidobacteriota</taxon>
        <taxon>Terriglobia</taxon>
        <taxon>Terriglobales</taxon>
        <taxon>Acidobacteriaceae</taxon>
        <taxon>Granulicella</taxon>
    </lineage>
</organism>
<dbReference type="EMBL" id="FZOU01000001">
    <property type="protein sequence ID" value="SNS47367.1"/>
    <property type="molecule type" value="Genomic_DNA"/>
</dbReference>